<reference evidence="2" key="1">
    <citation type="journal article" date="2016" name="Nat. Biotechnol.">
        <title>Sequencing wild and cultivated cassava and related species reveals extensive interspecific hybridization and genetic diversity.</title>
        <authorList>
            <person name="Bredeson J.V."/>
            <person name="Lyons J.B."/>
            <person name="Prochnik S.E."/>
            <person name="Wu G.A."/>
            <person name="Ha C.M."/>
            <person name="Edsinger-Gonzales E."/>
            <person name="Grimwood J."/>
            <person name="Schmutz J."/>
            <person name="Rabbi I.Y."/>
            <person name="Egesi C."/>
            <person name="Nauluvula P."/>
            <person name="Lebot V."/>
            <person name="Ndunguru J."/>
            <person name="Mkamilo G."/>
            <person name="Bart R.S."/>
            <person name="Setter T.L."/>
            <person name="Gleadow R.M."/>
            <person name="Kulakow P."/>
            <person name="Ferguson M.E."/>
            <person name="Rounsley S."/>
            <person name="Rokhsar D.S."/>
        </authorList>
    </citation>
    <scope>NUCLEOTIDE SEQUENCE [LARGE SCALE GENOMIC DNA]</scope>
    <source>
        <strain evidence="2">cv. AM560-2</strain>
    </source>
</reference>
<sequence length="212" mass="23954">MCKWHDRGKEEYDDECYIELPKLLNGKRRKRREETVWKMTKTSNSITSRLEETSSSTTEYAEKVESFLTKVGICASISESNRSKDFYSNLLRDLLKVNHVQFGRISCDFSVLPIVANHFNSLHGGAVAAIAERVAIACVRTVEAEDREISLGELVISYLSAAPQNEAVIVDGRVQRSGRNITVVAMEFRIKKNGKLVYTANATFYHLPFAKL</sequence>
<accession>A0ACB7HLI3</accession>
<dbReference type="Proteomes" id="UP000091857">
    <property type="component" value="Chromosome 5"/>
</dbReference>
<protein>
    <submittedName>
        <fullName evidence="1">Uncharacterized protein</fullName>
    </submittedName>
</protein>
<gene>
    <name evidence="1" type="ORF">MANES_05G038400v8</name>
</gene>
<proteinExistence type="predicted"/>
<evidence type="ECO:0000313" key="1">
    <source>
        <dbReference type="EMBL" id="KAG8653612.1"/>
    </source>
</evidence>
<evidence type="ECO:0000313" key="2">
    <source>
        <dbReference type="Proteomes" id="UP000091857"/>
    </source>
</evidence>
<comment type="caution">
    <text evidence="1">The sequence shown here is derived from an EMBL/GenBank/DDBJ whole genome shotgun (WGS) entry which is preliminary data.</text>
</comment>
<keyword evidence="2" id="KW-1185">Reference proteome</keyword>
<name>A0ACB7HLI3_MANES</name>
<dbReference type="EMBL" id="CM004391">
    <property type="protein sequence ID" value="KAG8653612.1"/>
    <property type="molecule type" value="Genomic_DNA"/>
</dbReference>
<organism evidence="1 2">
    <name type="scientific">Manihot esculenta</name>
    <name type="common">Cassava</name>
    <name type="synonym">Jatropha manihot</name>
    <dbReference type="NCBI Taxonomy" id="3983"/>
    <lineage>
        <taxon>Eukaryota</taxon>
        <taxon>Viridiplantae</taxon>
        <taxon>Streptophyta</taxon>
        <taxon>Embryophyta</taxon>
        <taxon>Tracheophyta</taxon>
        <taxon>Spermatophyta</taxon>
        <taxon>Magnoliopsida</taxon>
        <taxon>eudicotyledons</taxon>
        <taxon>Gunneridae</taxon>
        <taxon>Pentapetalae</taxon>
        <taxon>rosids</taxon>
        <taxon>fabids</taxon>
        <taxon>Malpighiales</taxon>
        <taxon>Euphorbiaceae</taxon>
        <taxon>Crotonoideae</taxon>
        <taxon>Manihoteae</taxon>
        <taxon>Manihot</taxon>
    </lineage>
</organism>